<keyword evidence="3" id="KW-1185">Reference proteome</keyword>
<evidence type="ECO:0000256" key="1">
    <source>
        <dbReference type="SAM" id="MobiDB-lite"/>
    </source>
</evidence>
<gene>
    <name evidence="2" type="ORF">FGG08_007698</name>
</gene>
<name>A0A9P8L0L7_9PEZI</name>
<comment type="caution">
    <text evidence="2">The sequence shown here is derived from an EMBL/GenBank/DDBJ whole genome shotgun (WGS) entry which is preliminary data.</text>
</comment>
<protein>
    <submittedName>
        <fullName evidence="2">Uncharacterized protein</fullName>
    </submittedName>
</protein>
<dbReference type="AlphaFoldDB" id="A0A9P8L0L7"/>
<feature type="region of interest" description="Disordered" evidence="1">
    <location>
        <begin position="43"/>
        <end position="73"/>
    </location>
</feature>
<accession>A0A9P8L0L7</accession>
<sequence length="235" mass="26354">NGGALQGAVRLRTNTWNAWGQLHNEEPSQRNNGLYLQCPKVSDENRSAARGNRGPDPVYLRRQRTGSGERLSLTPPMTYDKLDKASFRDRLGRVTQYVHHANWHLIRVTDPLNRATPVARKQLALELGEFAPWSAHQIIGSTLPKILQVVLADHSAIKHHTRPFIPYLFFILATISSMGHHVGGVPVENLLGHREALRGDHRREEDLPSVRTTVTGVTAPSGFHPRRFSFKIGAH</sequence>
<feature type="non-terminal residue" evidence="2">
    <location>
        <position position="1"/>
    </location>
</feature>
<evidence type="ECO:0000313" key="3">
    <source>
        <dbReference type="Proteomes" id="UP000698800"/>
    </source>
</evidence>
<organism evidence="2 3">
    <name type="scientific">Glutinoglossum americanum</name>
    <dbReference type="NCBI Taxonomy" id="1670608"/>
    <lineage>
        <taxon>Eukaryota</taxon>
        <taxon>Fungi</taxon>
        <taxon>Dikarya</taxon>
        <taxon>Ascomycota</taxon>
        <taxon>Pezizomycotina</taxon>
        <taxon>Geoglossomycetes</taxon>
        <taxon>Geoglossales</taxon>
        <taxon>Geoglossaceae</taxon>
        <taxon>Glutinoglossum</taxon>
    </lineage>
</organism>
<proteinExistence type="predicted"/>
<reference evidence="2" key="1">
    <citation type="submission" date="2021-03" db="EMBL/GenBank/DDBJ databases">
        <title>Comparative genomics and phylogenomic investigation of the class Geoglossomycetes provide insights into ecological specialization and systematics.</title>
        <authorList>
            <person name="Melie T."/>
            <person name="Pirro S."/>
            <person name="Miller A.N."/>
            <person name="Quandt A."/>
        </authorList>
    </citation>
    <scope>NUCLEOTIDE SEQUENCE</scope>
    <source>
        <strain evidence="2">GBOQ0MN5Z8</strain>
    </source>
</reference>
<evidence type="ECO:0000313" key="2">
    <source>
        <dbReference type="EMBL" id="KAH0533508.1"/>
    </source>
</evidence>
<dbReference type="EMBL" id="JAGHQL010000520">
    <property type="protein sequence ID" value="KAH0533508.1"/>
    <property type="molecule type" value="Genomic_DNA"/>
</dbReference>
<dbReference type="Proteomes" id="UP000698800">
    <property type="component" value="Unassembled WGS sequence"/>
</dbReference>